<organism evidence="2 3">
    <name type="scientific">Bowmanella dokdonensis</name>
    <dbReference type="NCBI Taxonomy" id="751969"/>
    <lineage>
        <taxon>Bacteria</taxon>
        <taxon>Pseudomonadati</taxon>
        <taxon>Pseudomonadota</taxon>
        <taxon>Gammaproteobacteria</taxon>
        <taxon>Alteromonadales</taxon>
        <taxon>Alteromonadaceae</taxon>
        <taxon>Bowmanella</taxon>
    </lineage>
</organism>
<dbReference type="Gene3D" id="3.40.470.10">
    <property type="entry name" value="Uracil-DNA glycosylase-like domain"/>
    <property type="match status" value="1"/>
</dbReference>
<dbReference type="InterPro" id="IPR047124">
    <property type="entry name" value="HI_0220.2"/>
</dbReference>
<evidence type="ECO:0000259" key="1">
    <source>
        <dbReference type="SMART" id="SM00986"/>
    </source>
</evidence>
<protein>
    <submittedName>
        <fullName evidence="2">Uracil-DNA glycosylase family protein</fullName>
    </submittedName>
</protein>
<gene>
    <name evidence="2" type="ORF">J0A66_19440</name>
</gene>
<keyword evidence="3" id="KW-1185">Reference proteome</keyword>
<dbReference type="SMART" id="SM00987">
    <property type="entry name" value="UreE_C"/>
    <property type="match status" value="1"/>
</dbReference>
<evidence type="ECO:0000313" key="2">
    <source>
        <dbReference type="EMBL" id="MBN7827412.1"/>
    </source>
</evidence>
<dbReference type="CDD" id="cd10033">
    <property type="entry name" value="UDG_like"/>
    <property type="match status" value="1"/>
</dbReference>
<dbReference type="SUPFAM" id="SSF52141">
    <property type="entry name" value="Uracil-DNA glycosylase-like"/>
    <property type="match status" value="1"/>
</dbReference>
<dbReference type="InterPro" id="IPR005122">
    <property type="entry name" value="Uracil-DNA_glycosylase-like"/>
</dbReference>
<dbReference type="EMBL" id="JAFKCV010000018">
    <property type="protein sequence ID" value="MBN7827412.1"/>
    <property type="molecule type" value="Genomic_DNA"/>
</dbReference>
<evidence type="ECO:0000313" key="3">
    <source>
        <dbReference type="Proteomes" id="UP000664654"/>
    </source>
</evidence>
<name>A0A939DS95_9ALTE</name>
<sequence>MTHADHTRILIREITQCRLCEPGLPLGANPVVRGTSSARLLIIGQAPGTRVHKTSTPWNDPSGDRLRDWLGLSRERFYDEQQIAIMPMGFCYPGRGKSGDLPPRKECAPIWHQRFIQTLPNLQLTLLIGQYSQAYYLGDKRSLTERVRHFRDYLPAYFALPHPSPRNNLWLRRHPWFETEVLPELKQRSLQALNRKN</sequence>
<dbReference type="RefSeq" id="WP_206575525.1">
    <property type="nucleotide sequence ID" value="NZ_JAFKCV010000018.1"/>
</dbReference>
<reference evidence="2" key="1">
    <citation type="submission" date="2021-03" db="EMBL/GenBank/DDBJ databases">
        <title>novel species isolated from a fishpond in China.</title>
        <authorList>
            <person name="Lu H."/>
            <person name="Cai Z."/>
        </authorList>
    </citation>
    <scope>NUCLEOTIDE SEQUENCE</scope>
    <source>
        <strain evidence="2">JCM 30855</strain>
    </source>
</reference>
<dbReference type="Pfam" id="PF03167">
    <property type="entry name" value="UDG"/>
    <property type="match status" value="1"/>
</dbReference>
<comment type="caution">
    <text evidence="2">The sequence shown here is derived from an EMBL/GenBank/DDBJ whole genome shotgun (WGS) entry which is preliminary data.</text>
</comment>
<dbReference type="SMART" id="SM00986">
    <property type="entry name" value="UDG"/>
    <property type="match status" value="1"/>
</dbReference>
<dbReference type="AlphaFoldDB" id="A0A939DS95"/>
<proteinExistence type="predicted"/>
<dbReference type="PANTHER" id="PTHR42160:SF1">
    <property type="entry name" value="URACIL-DNA GLYCOSYLASE SUPERFAMILY PROTEIN"/>
    <property type="match status" value="1"/>
</dbReference>
<feature type="domain" description="Uracil-DNA glycosylase-like" evidence="1">
    <location>
        <begin position="31"/>
        <end position="186"/>
    </location>
</feature>
<dbReference type="PANTHER" id="PTHR42160">
    <property type="entry name" value="URACIL-DNA GLYCOSYLASE SUPERFAMILY PROTEIN"/>
    <property type="match status" value="1"/>
</dbReference>
<dbReference type="Proteomes" id="UP000664654">
    <property type="component" value="Unassembled WGS sequence"/>
</dbReference>
<accession>A0A939DS95</accession>
<dbReference type="InterPro" id="IPR036895">
    <property type="entry name" value="Uracil-DNA_glycosylase-like_sf"/>
</dbReference>